<evidence type="ECO:0000259" key="7">
    <source>
        <dbReference type="PROSITE" id="PS50111"/>
    </source>
</evidence>
<dbReference type="PANTHER" id="PTHR32089:SF70">
    <property type="entry name" value="ENERGY TAXIS MODULATING METHYL ACCEPTING SENSORY TRANSDUCER"/>
    <property type="match status" value="1"/>
</dbReference>
<evidence type="ECO:0000313" key="9">
    <source>
        <dbReference type="EMBL" id="WHF37686.1"/>
    </source>
</evidence>
<evidence type="ECO:0000256" key="1">
    <source>
        <dbReference type="ARBA" id="ARBA00004370"/>
    </source>
</evidence>
<evidence type="ECO:0000256" key="4">
    <source>
        <dbReference type="PROSITE-ProRule" id="PRU00284"/>
    </source>
</evidence>
<keyword evidence="2 4" id="KW-0807">Transducer</keyword>
<keyword evidence="6" id="KW-0472">Membrane</keyword>
<accession>A0AAX3VUQ3</accession>
<dbReference type="PROSITE" id="PS50885">
    <property type="entry name" value="HAMP"/>
    <property type="match status" value="1"/>
</dbReference>
<keyword evidence="6" id="KW-0812">Transmembrane</keyword>
<organism evidence="9 10">
    <name type="scientific">Aeromonas salmonicida</name>
    <dbReference type="NCBI Taxonomy" id="645"/>
    <lineage>
        <taxon>Bacteria</taxon>
        <taxon>Pseudomonadati</taxon>
        <taxon>Pseudomonadota</taxon>
        <taxon>Gammaproteobacteria</taxon>
        <taxon>Aeromonadales</taxon>
        <taxon>Aeromonadaceae</taxon>
        <taxon>Aeromonas</taxon>
    </lineage>
</organism>
<evidence type="ECO:0000313" key="10">
    <source>
        <dbReference type="Proteomes" id="UP001239426"/>
    </source>
</evidence>
<dbReference type="GO" id="GO:0016020">
    <property type="term" value="C:membrane"/>
    <property type="evidence" value="ECO:0007669"/>
    <property type="project" value="UniProtKB-SubCell"/>
</dbReference>
<evidence type="ECO:0000256" key="5">
    <source>
        <dbReference type="SAM" id="MobiDB-lite"/>
    </source>
</evidence>
<evidence type="ECO:0000256" key="3">
    <source>
        <dbReference type="ARBA" id="ARBA00029447"/>
    </source>
</evidence>
<dbReference type="AlphaFoldDB" id="A0AAX3VUQ3"/>
<comment type="subcellular location">
    <subcellularLocation>
        <location evidence="1">Membrane</location>
    </subcellularLocation>
</comment>
<evidence type="ECO:0000256" key="2">
    <source>
        <dbReference type="ARBA" id="ARBA00023224"/>
    </source>
</evidence>
<gene>
    <name evidence="9" type="ORF">QLQ87_04845</name>
</gene>
<keyword evidence="6" id="KW-1133">Transmembrane helix</keyword>
<reference evidence="9" key="1">
    <citation type="submission" date="2023-05" db="EMBL/GenBank/DDBJ databases">
        <title>Aeromonas salmonicida 57, complete genome.</title>
        <authorList>
            <person name="Shao L."/>
        </authorList>
    </citation>
    <scope>NUCLEOTIDE SEQUENCE</scope>
    <source>
        <strain evidence="9">57</strain>
    </source>
</reference>
<dbReference type="GO" id="GO:0007165">
    <property type="term" value="P:signal transduction"/>
    <property type="evidence" value="ECO:0007669"/>
    <property type="project" value="UniProtKB-KW"/>
</dbReference>
<dbReference type="Pfam" id="PF00015">
    <property type="entry name" value="MCPsignal"/>
    <property type="match status" value="1"/>
</dbReference>
<dbReference type="CDD" id="cd06225">
    <property type="entry name" value="HAMP"/>
    <property type="match status" value="1"/>
</dbReference>
<feature type="transmembrane region" description="Helical" evidence="6">
    <location>
        <begin position="327"/>
        <end position="347"/>
    </location>
</feature>
<dbReference type="RefSeq" id="WP_125601021.1">
    <property type="nucleotide sequence ID" value="NZ_CAWOII010000021.1"/>
</dbReference>
<dbReference type="Proteomes" id="UP001239426">
    <property type="component" value="Chromosome"/>
</dbReference>
<evidence type="ECO:0000259" key="8">
    <source>
        <dbReference type="PROSITE" id="PS50885"/>
    </source>
</evidence>
<name>A0AAX3VUQ3_AERSA</name>
<dbReference type="Pfam" id="PF00672">
    <property type="entry name" value="HAMP"/>
    <property type="match status" value="1"/>
</dbReference>
<dbReference type="EMBL" id="CP124841">
    <property type="protein sequence ID" value="WHF37686.1"/>
    <property type="molecule type" value="Genomic_DNA"/>
</dbReference>
<feature type="domain" description="HAMP" evidence="8">
    <location>
        <begin position="348"/>
        <end position="400"/>
    </location>
</feature>
<dbReference type="SMART" id="SM00283">
    <property type="entry name" value="MA"/>
    <property type="match status" value="1"/>
</dbReference>
<feature type="domain" description="Methyl-accepting transducer" evidence="7">
    <location>
        <begin position="405"/>
        <end position="641"/>
    </location>
</feature>
<dbReference type="SUPFAM" id="SSF58104">
    <property type="entry name" value="Methyl-accepting chemotaxis protein (MCP) signaling domain"/>
    <property type="match status" value="1"/>
</dbReference>
<protein>
    <submittedName>
        <fullName evidence="9">Methyl-accepting chemotaxis protein</fullName>
    </submittedName>
</protein>
<dbReference type="FunFam" id="1.10.287.950:FF:000001">
    <property type="entry name" value="Methyl-accepting chemotaxis sensory transducer"/>
    <property type="match status" value="1"/>
</dbReference>
<dbReference type="GO" id="GO:0006935">
    <property type="term" value="P:chemotaxis"/>
    <property type="evidence" value="ECO:0007669"/>
    <property type="project" value="UniProtKB-ARBA"/>
</dbReference>
<proteinExistence type="inferred from homology"/>
<dbReference type="SMART" id="SM00304">
    <property type="entry name" value="HAMP"/>
    <property type="match status" value="1"/>
</dbReference>
<feature type="transmembrane region" description="Helical" evidence="6">
    <location>
        <begin position="14"/>
        <end position="33"/>
    </location>
</feature>
<evidence type="ECO:0000256" key="6">
    <source>
        <dbReference type="SAM" id="Phobius"/>
    </source>
</evidence>
<feature type="region of interest" description="Disordered" evidence="5">
    <location>
        <begin position="455"/>
        <end position="478"/>
    </location>
</feature>
<dbReference type="PANTHER" id="PTHR32089">
    <property type="entry name" value="METHYL-ACCEPTING CHEMOTAXIS PROTEIN MCPB"/>
    <property type="match status" value="1"/>
</dbReference>
<dbReference type="InterPro" id="IPR003660">
    <property type="entry name" value="HAMP_dom"/>
</dbReference>
<feature type="compositionally biased region" description="Polar residues" evidence="5">
    <location>
        <begin position="457"/>
        <end position="478"/>
    </location>
</feature>
<sequence length="677" mass="74019">MKIPIPQISIIQRLILGFGLIITLLVLAVMVSLRAGNQLAMQVDILTGEVAPTLVQSRSVTKDLFMQDKALRGLLTLQASDDVSKGRAELARWQQAFEQDLALLGNKASHHPAMISRIHALTEQQATYWQLATQIVDSYAANLKSQQILTEDTSLTRDNKRLLGDLAMLVETLGAHYTAGLKNALVNQLELLFTNTQAAMKLQDAARIAGQLTSNQTLSKAIQRQRQILAAELLKQESAFGGKIDLEQSVGTLFDRVVQQSAGNAGLLATHLRLAQESDQLRNQSTQATRIIDSVLGELAEIDNSIDTQLAQRVQSSKQILSQLQSLLFVGLLLSLAVSALVLWRIIHSIRTPIKQTLTVLEALSRGDMTRRISHRQQDEFGQLAKGINALAQEMSNMLGQIVMAASSLGEMANQNQCAQLNAQRQLEQQRSETASVASAMLEMEHTVRDVAESAGHAQQTIKEVSTQARSASTMSENTLTRMTQLSHRLADSRRIVEEVHGLGNNIGSILEFISRIAEQTNLLALNAAIEAARAGEQGRGFAVVADEVRQLAKHTTESTTTIQAMITALQQSVHRAVTTISGCTDVMALCADDSEQSRHTLIHLASSLQQVADLSIQIAIAAQQQQNTSQEIASNMNNINSISDDNQEMLTRVAHTSSQLQQLSQQQLTLVQRFSL</sequence>
<comment type="similarity">
    <text evidence="3">Belongs to the methyl-accepting chemotaxis (MCP) protein family.</text>
</comment>
<dbReference type="InterPro" id="IPR004089">
    <property type="entry name" value="MCPsignal_dom"/>
</dbReference>
<dbReference type="Gene3D" id="1.10.287.950">
    <property type="entry name" value="Methyl-accepting chemotaxis protein"/>
    <property type="match status" value="1"/>
</dbReference>
<dbReference type="PROSITE" id="PS50111">
    <property type="entry name" value="CHEMOTAXIS_TRANSDUC_2"/>
    <property type="match status" value="1"/>
</dbReference>